<dbReference type="GO" id="GO:0004190">
    <property type="term" value="F:aspartic-type endopeptidase activity"/>
    <property type="evidence" value="ECO:0007669"/>
    <property type="project" value="InterPro"/>
</dbReference>
<feature type="transmembrane region" description="Helical" evidence="7">
    <location>
        <begin position="147"/>
        <end position="168"/>
    </location>
</feature>
<dbReference type="Pfam" id="PF01478">
    <property type="entry name" value="Peptidase_A24"/>
    <property type="match status" value="1"/>
</dbReference>
<dbReference type="Gene3D" id="1.20.120.1220">
    <property type="match status" value="1"/>
</dbReference>
<keyword evidence="6 7" id="KW-0472">Membrane</keyword>
<protein>
    <submittedName>
        <fullName evidence="10">Prepilin peptidase</fullName>
    </submittedName>
</protein>
<keyword evidence="4 7" id="KW-0812">Transmembrane</keyword>
<reference evidence="11" key="1">
    <citation type="submission" date="2017-12" db="EMBL/GenBank/DDBJ databases">
        <title>FDA dAtabase for Regulatory Grade micrObial Sequences (FDA-ARGOS): Supporting development and validation of Infectious Disease Dx tests.</title>
        <authorList>
            <person name="Hoffmann M."/>
            <person name="Allard M."/>
            <person name="Evans P."/>
            <person name="Brown E."/>
            <person name="Tallon L."/>
            <person name="Sadzewicz L."/>
            <person name="Sengamalay N."/>
            <person name="Ott S."/>
            <person name="Godinez A."/>
            <person name="Nagaraj S."/>
            <person name="Vavikolanu K."/>
            <person name="Aluvathingal J."/>
            <person name="Nadendla S."/>
            <person name="Sichtig H."/>
        </authorList>
    </citation>
    <scope>NUCLEOTIDE SEQUENCE [LARGE SCALE GENOMIC DNA]</scope>
    <source>
        <strain evidence="11">FDAARGOS_249</strain>
    </source>
</reference>
<evidence type="ECO:0000256" key="5">
    <source>
        <dbReference type="ARBA" id="ARBA00022989"/>
    </source>
</evidence>
<dbReference type="GO" id="GO:0005886">
    <property type="term" value="C:plasma membrane"/>
    <property type="evidence" value="ECO:0007669"/>
    <property type="project" value="UniProtKB-SubCell"/>
</dbReference>
<feature type="transmembrane region" description="Helical" evidence="7">
    <location>
        <begin position="6"/>
        <end position="25"/>
    </location>
</feature>
<dbReference type="InterPro" id="IPR050882">
    <property type="entry name" value="Prepilin_peptidase/N-MTase"/>
</dbReference>
<feature type="domain" description="Prepilin peptidase A24 N-terminal" evidence="9">
    <location>
        <begin position="15"/>
        <end position="93"/>
    </location>
</feature>
<evidence type="ECO:0000259" key="8">
    <source>
        <dbReference type="Pfam" id="PF01478"/>
    </source>
</evidence>
<comment type="similarity">
    <text evidence="2">Belongs to the peptidase A24 family.</text>
</comment>
<evidence type="ECO:0000256" key="2">
    <source>
        <dbReference type="ARBA" id="ARBA00005801"/>
    </source>
</evidence>
<feature type="transmembrane region" description="Helical" evidence="7">
    <location>
        <begin position="100"/>
        <end position="116"/>
    </location>
</feature>
<evidence type="ECO:0000256" key="1">
    <source>
        <dbReference type="ARBA" id="ARBA00004651"/>
    </source>
</evidence>
<dbReference type="InterPro" id="IPR000045">
    <property type="entry name" value="Prepilin_IV_endopep_pep"/>
</dbReference>
<evidence type="ECO:0000256" key="3">
    <source>
        <dbReference type="ARBA" id="ARBA00022475"/>
    </source>
</evidence>
<evidence type="ECO:0000256" key="6">
    <source>
        <dbReference type="ARBA" id="ARBA00023136"/>
    </source>
</evidence>
<feature type="transmembrane region" description="Helical" evidence="7">
    <location>
        <begin position="75"/>
        <end position="93"/>
    </location>
</feature>
<dbReference type="RefSeq" id="WP_083068239.1">
    <property type="nucleotide sequence ID" value="NZ_CBCPHS010000019.1"/>
</dbReference>
<sequence>MILFVYYSILLVLFASLASFFMVVGSRTVFGQSFIHGRSKCDNCQVTLSPLALIPIIGYGLSVGKCQTCHHSIPFIYPFCEGFFAIFSFLFFLNHPTETAILLCMIFAILLIMTSADLALQIIPDRFQVILLLVVIYYLYRHPNLAYLTHVTFSLLVLTTLITCNHLLHQGIGGGDIKTLAVLALMLGPLTFSYLLLIASGLALCHICYVKIKNVNPPTGLPFIPYLFFAYPIVFYIL</sequence>
<evidence type="ECO:0000313" key="10">
    <source>
        <dbReference type="EMBL" id="PNL91332.1"/>
    </source>
</evidence>
<accession>A0A2J9PLX6</accession>
<feature type="transmembrane region" description="Helical" evidence="7">
    <location>
        <begin position="46"/>
        <end position="63"/>
    </location>
</feature>
<proteinExistence type="inferred from homology"/>
<dbReference type="EMBL" id="NBTM02000001">
    <property type="protein sequence ID" value="PNL91332.1"/>
    <property type="molecule type" value="Genomic_DNA"/>
</dbReference>
<feature type="transmembrane region" description="Helical" evidence="7">
    <location>
        <begin position="180"/>
        <end position="207"/>
    </location>
</feature>
<gene>
    <name evidence="10" type="ORF">A6J77_003460</name>
</gene>
<organism evidence="10 11">
    <name type="scientific">Aerococcus viridans</name>
    <dbReference type="NCBI Taxonomy" id="1377"/>
    <lineage>
        <taxon>Bacteria</taxon>
        <taxon>Bacillati</taxon>
        <taxon>Bacillota</taxon>
        <taxon>Bacilli</taxon>
        <taxon>Lactobacillales</taxon>
        <taxon>Aerococcaceae</taxon>
        <taxon>Aerococcus</taxon>
    </lineage>
</organism>
<name>A0A2J9PLX6_9LACT</name>
<dbReference type="AlphaFoldDB" id="A0A2J9PLX6"/>
<comment type="subcellular location">
    <subcellularLocation>
        <location evidence="1">Cell membrane</location>
        <topology evidence="1">Multi-pass membrane protein</topology>
    </subcellularLocation>
</comment>
<dbReference type="Proteomes" id="UP000192813">
    <property type="component" value="Unassembled WGS sequence"/>
</dbReference>
<evidence type="ECO:0000259" key="9">
    <source>
        <dbReference type="Pfam" id="PF06750"/>
    </source>
</evidence>
<feature type="transmembrane region" description="Helical" evidence="7">
    <location>
        <begin position="219"/>
        <end position="237"/>
    </location>
</feature>
<dbReference type="GO" id="GO:0006465">
    <property type="term" value="P:signal peptide processing"/>
    <property type="evidence" value="ECO:0007669"/>
    <property type="project" value="TreeGrafter"/>
</dbReference>
<evidence type="ECO:0000313" key="11">
    <source>
        <dbReference type="Proteomes" id="UP000192813"/>
    </source>
</evidence>
<keyword evidence="5 7" id="KW-1133">Transmembrane helix</keyword>
<dbReference type="InterPro" id="IPR010627">
    <property type="entry name" value="Prepilin_pept_A24_N"/>
</dbReference>
<feature type="domain" description="Prepilin type IV endopeptidase peptidase" evidence="8">
    <location>
        <begin position="105"/>
        <end position="205"/>
    </location>
</feature>
<evidence type="ECO:0000256" key="7">
    <source>
        <dbReference type="SAM" id="Phobius"/>
    </source>
</evidence>
<keyword evidence="3" id="KW-1003">Cell membrane</keyword>
<dbReference type="PANTHER" id="PTHR30487:SF0">
    <property type="entry name" value="PREPILIN LEADER PEPTIDASE_N-METHYLTRANSFERASE-RELATED"/>
    <property type="match status" value="1"/>
</dbReference>
<comment type="caution">
    <text evidence="10">The sequence shown here is derived from an EMBL/GenBank/DDBJ whole genome shotgun (WGS) entry which is preliminary data.</text>
</comment>
<dbReference type="PANTHER" id="PTHR30487">
    <property type="entry name" value="TYPE 4 PREPILIN-LIKE PROTEINS LEADER PEPTIDE-PROCESSING ENZYME"/>
    <property type="match status" value="1"/>
</dbReference>
<evidence type="ECO:0000256" key="4">
    <source>
        <dbReference type="ARBA" id="ARBA00022692"/>
    </source>
</evidence>
<dbReference type="Pfam" id="PF06750">
    <property type="entry name" value="A24_N_bact"/>
    <property type="match status" value="1"/>
</dbReference>